<comment type="caution">
    <text evidence="2">The sequence shown here is derived from an EMBL/GenBank/DDBJ whole genome shotgun (WGS) entry which is preliminary data.</text>
</comment>
<dbReference type="EMBL" id="WHUW01000004">
    <property type="protein sequence ID" value="KAF8448049.1"/>
    <property type="molecule type" value="Genomic_DNA"/>
</dbReference>
<feature type="region of interest" description="Disordered" evidence="1">
    <location>
        <begin position="218"/>
        <end position="239"/>
    </location>
</feature>
<feature type="compositionally biased region" description="Polar residues" evidence="1">
    <location>
        <begin position="218"/>
        <end position="228"/>
    </location>
</feature>
<protein>
    <submittedName>
        <fullName evidence="2">Uncharacterized protein</fullName>
    </submittedName>
</protein>
<proteinExistence type="predicted"/>
<organism evidence="2 3">
    <name type="scientific">Boletus edulis BED1</name>
    <dbReference type="NCBI Taxonomy" id="1328754"/>
    <lineage>
        <taxon>Eukaryota</taxon>
        <taxon>Fungi</taxon>
        <taxon>Dikarya</taxon>
        <taxon>Basidiomycota</taxon>
        <taxon>Agaricomycotina</taxon>
        <taxon>Agaricomycetes</taxon>
        <taxon>Agaricomycetidae</taxon>
        <taxon>Boletales</taxon>
        <taxon>Boletineae</taxon>
        <taxon>Boletaceae</taxon>
        <taxon>Boletoideae</taxon>
        <taxon>Boletus</taxon>
    </lineage>
</organism>
<reference evidence="2" key="2">
    <citation type="journal article" date="2020" name="Nat. Commun.">
        <title>Large-scale genome sequencing of mycorrhizal fungi provides insights into the early evolution of symbiotic traits.</title>
        <authorList>
            <person name="Miyauchi S."/>
            <person name="Kiss E."/>
            <person name="Kuo A."/>
            <person name="Drula E."/>
            <person name="Kohler A."/>
            <person name="Sanchez-Garcia M."/>
            <person name="Morin E."/>
            <person name="Andreopoulos B."/>
            <person name="Barry K.W."/>
            <person name="Bonito G."/>
            <person name="Buee M."/>
            <person name="Carver A."/>
            <person name="Chen C."/>
            <person name="Cichocki N."/>
            <person name="Clum A."/>
            <person name="Culley D."/>
            <person name="Crous P.W."/>
            <person name="Fauchery L."/>
            <person name="Girlanda M."/>
            <person name="Hayes R.D."/>
            <person name="Keri Z."/>
            <person name="LaButti K."/>
            <person name="Lipzen A."/>
            <person name="Lombard V."/>
            <person name="Magnuson J."/>
            <person name="Maillard F."/>
            <person name="Murat C."/>
            <person name="Nolan M."/>
            <person name="Ohm R.A."/>
            <person name="Pangilinan J."/>
            <person name="Pereira M.F."/>
            <person name="Perotto S."/>
            <person name="Peter M."/>
            <person name="Pfister S."/>
            <person name="Riley R."/>
            <person name="Sitrit Y."/>
            <person name="Stielow J.B."/>
            <person name="Szollosi G."/>
            <person name="Zifcakova L."/>
            <person name="Stursova M."/>
            <person name="Spatafora J.W."/>
            <person name="Tedersoo L."/>
            <person name="Vaario L.M."/>
            <person name="Yamada A."/>
            <person name="Yan M."/>
            <person name="Wang P."/>
            <person name="Xu J."/>
            <person name="Bruns T."/>
            <person name="Baldrian P."/>
            <person name="Vilgalys R."/>
            <person name="Dunand C."/>
            <person name="Henrissat B."/>
            <person name="Grigoriev I.V."/>
            <person name="Hibbett D."/>
            <person name="Nagy L.G."/>
            <person name="Martin F.M."/>
        </authorList>
    </citation>
    <scope>NUCLEOTIDE SEQUENCE</scope>
    <source>
        <strain evidence="2">BED1</strain>
    </source>
</reference>
<feature type="region of interest" description="Disordered" evidence="1">
    <location>
        <begin position="21"/>
        <end position="55"/>
    </location>
</feature>
<name>A0AAD4GJ65_BOLED</name>
<keyword evidence="3" id="KW-1185">Reference proteome</keyword>
<dbReference type="Proteomes" id="UP001194468">
    <property type="component" value="Unassembled WGS sequence"/>
</dbReference>
<reference evidence="2" key="1">
    <citation type="submission" date="2019-10" db="EMBL/GenBank/DDBJ databases">
        <authorList>
            <consortium name="DOE Joint Genome Institute"/>
            <person name="Kuo A."/>
            <person name="Miyauchi S."/>
            <person name="Kiss E."/>
            <person name="Drula E."/>
            <person name="Kohler A."/>
            <person name="Sanchez-Garcia M."/>
            <person name="Andreopoulos B."/>
            <person name="Barry K.W."/>
            <person name="Bonito G."/>
            <person name="Buee M."/>
            <person name="Carver A."/>
            <person name="Chen C."/>
            <person name="Cichocki N."/>
            <person name="Clum A."/>
            <person name="Culley D."/>
            <person name="Crous P.W."/>
            <person name="Fauchery L."/>
            <person name="Girlanda M."/>
            <person name="Hayes R."/>
            <person name="Keri Z."/>
            <person name="LaButti K."/>
            <person name="Lipzen A."/>
            <person name="Lombard V."/>
            <person name="Magnuson J."/>
            <person name="Maillard F."/>
            <person name="Morin E."/>
            <person name="Murat C."/>
            <person name="Nolan M."/>
            <person name="Ohm R."/>
            <person name="Pangilinan J."/>
            <person name="Pereira M."/>
            <person name="Perotto S."/>
            <person name="Peter M."/>
            <person name="Riley R."/>
            <person name="Sitrit Y."/>
            <person name="Stielow B."/>
            <person name="Szollosi G."/>
            <person name="Zifcakova L."/>
            <person name="Stursova M."/>
            <person name="Spatafora J.W."/>
            <person name="Tedersoo L."/>
            <person name="Vaario L.-M."/>
            <person name="Yamada A."/>
            <person name="Yan M."/>
            <person name="Wang P."/>
            <person name="Xu J."/>
            <person name="Bruns T."/>
            <person name="Baldrian P."/>
            <person name="Vilgalys R."/>
            <person name="Henrissat B."/>
            <person name="Grigoriev I.V."/>
            <person name="Hibbett D."/>
            <person name="Nagy L.G."/>
            <person name="Martin F.M."/>
        </authorList>
    </citation>
    <scope>NUCLEOTIDE SEQUENCE</scope>
    <source>
        <strain evidence="2">BED1</strain>
    </source>
</reference>
<evidence type="ECO:0000313" key="3">
    <source>
        <dbReference type="Proteomes" id="UP001194468"/>
    </source>
</evidence>
<gene>
    <name evidence="2" type="ORF">L210DRAFT_3641886</name>
</gene>
<evidence type="ECO:0000256" key="1">
    <source>
        <dbReference type="SAM" id="MobiDB-lite"/>
    </source>
</evidence>
<sequence>MENTPPSPQPSLLRRHIDQSEANIERLPFNPSSPRVLSSEREESTPRKRVRAAQRKMQKLYPTSKYRSSLWSPELRFTMRAAGRASHPCLTIQDMVAGKDIFRTGLSQLPDDIFKKVYIAKRASRDCILSRLSANLREMDALEKMKDVILEMHKYDRNELGAISKDLETFQAEALARGNCMDDDIAYRHAIYADEFSALASTNTQLDIMSHSLILSDSESTTDNSDCGSNAEEAEEKSV</sequence>
<dbReference type="AlphaFoldDB" id="A0AAD4GJ65"/>
<accession>A0AAD4GJ65</accession>
<evidence type="ECO:0000313" key="2">
    <source>
        <dbReference type="EMBL" id="KAF8448049.1"/>
    </source>
</evidence>